<dbReference type="SUPFAM" id="SSF82282">
    <property type="entry name" value="Homocysteine S-methyltransferase"/>
    <property type="match status" value="1"/>
</dbReference>
<comment type="similarity">
    <text evidence="1">Belongs to the vitamin-B12 dependent methionine synthase family.</text>
</comment>
<evidence type="ECO:0000256" key="5">
    <source>
        <dbReference type="ARBA" id="ARBA00022723"/>
    </source>
</evidence>
<evidence type="ECO:0000313" key="8">
    <source>
        <dbReference type="EMBL" id="GAF68340.1"/>
    </source>
</evidence>
<gene>
    <name evidence="8" type="ORF">S01H1_16965</name>
</gene>
<comment type="caution">
    <text evidence="8">The sequence shown here is derived from an EMBL/GenBank/DDBJ whole genome shotgun (WGS) entry which is preliminary data.</text>
</comment>
<evidence type="ECO:0000256" key="1">
    <source>
        <dbReference type="ARBA" id="ARBA00010398"/>
    </source>
</evidence>
<dbReference type="Gene3D" id="3.20.20.330">
    <property type="entry name" value="Homocysteine-binding-like domain"/>
    <property type="match status" value="1"/>
</dbReference>
<dbReference type="InterPro" id="IPR003726">
    <property type="entry name" value="HCY_dom"/>
</dbReference>
<organism evidence="8">
    <name type="scientific">marine sediment metagenome</name>
    <dbReference type="NCBI Taxonomy" id="412755"/>
    <lineage>
        <taxon>unclassified sequences</taxon>
        <taxon>metagenomes</taxon>
        <taxon>ecological metagenomes</taxon>
    </lineage>
</organism>
<dbReference type="GO" id="GO:0046872">
    <property type="term" value="F:metal ion binding"/>
    <property type="evidence" value="ECO:0007669"/>
    <property type="project" value="UniProtKB-KW"/>
</dbReference>
<evidence type="ECO:0000256" key="4">
    <source>
        <dbReference type="ARBA" id="ARBA00022691"/>
    </source>
</evidence>
<dbReference type="InterPro" id="IPR050554">
    <property type="entry name" value="Met_Synthase/Corrinoid"/>
</dbReference>
<dbReference type="GO" id="GO:0050667">
    <property type="term" value="P:homocysteine metabolic process"/>
    <property type="evidence" value="ECO:0007669"/>
    <property type="project" value="TreeGrafter"/>
</dbReference>
<keyword evidence="3" id="KW-0808">Transferase</keyword>
<dbReference type="PANTHER" id="PTHR45833">
    <property type="entry name" value="METHIONINE SYNTHASE"/>
    <property type="match status" value="1"/>
</dbReference>
<evidence type="ECO:0000259" key="7">
    <source>
        <dbReference type="PROSITE" id="PS50970"/>
    </source>
</evidence>
<dbReference type="PANTHER" id="PTHR45833:SF1">
    <property type="entry name" value="METHIONINE SYNTHASE"/>
    <property type="match status" value="1"/>
</dbReference>
<accession>X0SX01</accession>
<keyword evidence="6" id="KW-0170">Cobalt</keyword>
<dbReference type="Pfam" id="PF02574">
    <property type="entry name" value="S-methyl_trans"/>
    <property type="match status" value="1"/>
</dbReference>
<evidence type="ECO:0000256" key="3">
    <source>
        <dbReference type="ARBA" id="ARBA00022679"/>
    </source>
</evidence>
<dbReference type="PROSITE" id="PS50970">
    <property type="entry name" value="HCY"/>
    <property type="match status" value="1"/>
</dbReference>
<feature type="non-terminal residue" evidence="8">
    <location>
        <position position="229"/>
    </location>
</feature>
<feature type="domain" description="Hcy-binding" evidence="7">
    <location>
        <begin position="10"/>
        <end position="229"/>
    </location>
</feature>
<evidence type="ECO:0000256" key="2">
    <source>
        <dbReference type="ARBA" id="ARBA00022603"/>
    </source>
</evidence>
<name>X0SX01_9ZZZZ</name>
<proteinExistence type="inferred from homology"/>
<dbReference type="GO" id="GO:0032259">
    <property type="term" value="P:methylation"/>
    <property type="evidence" value="ECO:0007669"/>
    <property type="project" value="UniProtKB-KW"/>
</dbReference>
<dbReference type="EMBL" id="BARS01008959">
    <property type="protein sequence ID" value="GAF68340.1"/>
    <property type="molecule type" value="Genomic_DNA"/>
</dbReference>
<sequence>MRSDLARRQAKLLQIASSPRPALYDGSKGVYLSPSLAQVGKRPSDLTEWLNLLAPDVVRRMHQEYVAAGSQIIQTNSFNGNRFRLQASGLDSRVEEVNVSAAQIAREAAGDDVLVAGVIGPSGKLPAVGEVAKDELVAAFADQARALDKGGADFFHIETMSDLEESVAAVEGARSVSGLPVALTMSFDAGNVERGLRSMMGVSPKALVEKANELELFAVGANCGLGLEG</sequence>
<keyword evidence="5" id="KW-0479">Metal-binding</keyword>
<keyword evidence="2" id="KW-0489">Methyltransferase</keyword>
<dbReference type="GO" id="GO:0008705">
    <property type="term" value="F:methionine synthase activity"/>
    <property type="evidence" value="ECO:0007669"/>
    <property type="project" value="TreeGrafter"/>
</dbReference>
<protein>
    <recommendedName>
        <fullName evidence="7">Hcy-binding domain-containing protein</fullName>
    </recommendedName>
</protein>
<dbReference type="GO" id="GO:0046653">
    <property type="term" value="P:tetrahydrofolate metabolic process"/>
    <property type="evidence" value="ECO:0007669"/>
    <property type="project" value="TreeGrafter"/>
</dbReference>
<dbReference type="AlphaFoldDB" id="X0SX01"/>
<dbReference type="InterPro" id="IPR036589">
    <property type="entry name" value="HCY_dom_sf"/>
</dbReference>
<reference evidence="8" key="1">
    <citation type="journal article" date="2014" name="Front. Microbiol.">
        <title>High frequency of phylogenetically diverse reductive dehalogenase-homologous genes in deep subseafloor sedimentary metagenomes.</title>
        <authorList>
            <person name="Kawai M."/>
            <person name="Futagami T."/>
            <person name="Toyoda A."/>
            <person name="Takaki Y."/>
            <person name="Nishi S."/>
            <person name="Hori S."/>
            <person name="Arai W."/>
            <person name="Tsubouchi T."/>
            <person name="Morono Y."/>
            <person name="Uchiyama I."/>
            <person name="Ito T."/>
            <person name="Fujiyama A."/>
            <person name="Inagaki F."/>
            <person name="Takami H."/>
        </authorList>
    </citation>
    <scope>NUCLEOTIDE SEQUENCE</scope>
    <source>
        <strain evidence="8">Expedition CK06-06</strain>
    </source>
</reference>
<evidence type="ECO:0000256" key="6">
    <source>
        <dbReference type="ARBA" id="ARBA00023285"/>
    </source>
</evidence>
<keyword evidence="4" id="KW-0949">S-adenosyl-L-methionine</keyword>
<dbReference type="GO" id="GO:0005829">
    <property type="term" value="C:cytosol"/>
    <property type="evidence" value="ECO:0007669"/>
    <property type="project" value="TreeGrafter"/>
</dbReference>